<dbReference type="Proteomes" id="UP000615755">
    <property type="component" value="Unassembled WGS sequence"/>
</dbReference>
<keyword evidence="2" id="KW-1185">Reference proteome</keyword>
<name>A0ABR9EI05_9GAMM</name>
<evidence type="ECO:0000313" key="1">
    <source>
        <dbReference type="EMBL" id="MBE0370591.1"/>
    </source>
</evidence>
<reference evidence="1 2" key="1">
    <citation type="submission" date="2015-03" db="EMBL/GenBank/DDBJ databases">
        <title>Genome sequence of Pseudoalteromonas aurantia.</title>
        <authorList>
            <person name="Xie B.-B."/>
            <person name="Rong J.-C."/>
            <person name="Qin Q.-L."/>
            <person name="Zhang Y.-Z."/>
        </authorList>
    </citation>
    <scope>NUCLEOTIDE SEQUENCE [LARGE SCALE GENOMIC DNA]</scope>
    <source>
        <strain evidence="1 2">208</strain>
    </source>
</reference>
<accession>A0ABR9EI05</accession>
<gene>
    <name evidence="1" type="ORF">PAUR_b0657</name>
</gene>
<proteinExistence type="predicted"/>
<organism evidence="1 2">
    <name type="scientific">Pseudoalteromonas aurantia 208</name>
    <dbReference type="NCBI Taxonomy" id="1314867"/>
    <lineage>
        <taxon>Bacteria</taxon>
        <taxon>Pseudomonadati</taxon>
        <taxon>Pseudomonadota</taxon>
        <taxon>Gammaproteobacteria</taxon>
        <taxon>Alteromonadales</taxon>
        <taxon>Pseudoalteromonadaceae</taxon>
        <taxon>Pseudoalteromonas</taxon>
    </lineage>
</organism>
<sequence length="49" mass="5459">MIHIHSSIGTSAIERVTRPICYRDILAMFFSDALKDNNLGSILRPVTGK</sequence>
<evidence type="ECO:0000313" key="2">
    <source>
        <dbReference type="Proteomes" id="UP000615755"/>
    </source>
</evidence>
<comment type="caution">
    <text evidence="1">The sequence shown here is derived from an EMBL/GenBank/DDBJ whole genome shotgun (WGS) entry which is preliminary data.</text>
</comment>
<protein>
    <submittedName>
        <fullName evidence="1">Uncharacterized protein</fullName>
    </submittedName>
</protein>
<dbReference type="EMBL" id="AQGV01000015">
    <property type="protein sequence ID" value="MBE0370591.1"/>
    <property type="molecule type" value="Genomic_DNA"/>
</dbReference>